<dbReference type="Proteomes" id="UP000663829">
    <property type="component" value="Unassembled WGS sequence"/>
</dbReference>
<accession>A0A813QK69</accession>
<dbReference type="SMART" id="SM00320">
    <property type="entry name" value="WD40"/>
    <property type="match status" value="6"/>
</dbReference>
<comment type="similarity">
    <text evidence="1">Belongs to the WD repeat WDR48 family.</text>
</comment>
<dbReference type="CDD" id="cd18788">
    <property type="entry name" value="SF2_C_XPD"/>
    <property type="match status" value="1"/>
</dbReference>
<dbReference type="GO" id="GO:1990918">
    <property type="term" value="P:double-strand break repair involved in meiotic recombination"/>
    <property type="evidence" value="ECO:0007669"/>
    <property type="project" value="TreeGrafter"/>
</dbReference>
<evidence type="ECO:0000256" key="8">
    <source>
        <dbReference type="ARBA" id="ARBA00022840"/>
    </source>
</evidence>
<dbReference type="Gene3D" id="3.40.50.300">
    <property type="entry name" value="P-loop containing nucleotide triphosphate hydrolases"/>
    <property type="match status" value="2"/>
</dbReference>
<evidence type="ECO:0000313" key="16">
    <source>
        <dbReference type="EMBL" id="CAF3551335.1"/>
    </source>
</evidence>
<dbReference type="Proteomes" id="UP000681722">
    <property type="component" value="Unassembled WGS sequence"/>
</dbReference>
<dbReference type="InterPro" id="IPR001680">
    <property type="entry name" value="WD40_rpt"/>
</dbReference>
<dbReference type="InterPro" id="IPR006554">
    <property type="entry name" value="Helicase-like_DEXD_c2"/>
</dbReference>
<evidence type="ECO:0000256" key="12">
    <source>
        <dbReference type="PROSITE-ProRule" id="PRU00221"/>
    </source>
</evidence>
<keyword evidence="8" id="KW-0067">ATP-binding</keyword>
<keyword evidence="9" id="KW-0408">Iron</keyword>
<dbReference type="InterPro" id="IPR014013">
    <property type="entry name" value="Helic_SF1/SF2_ATP-bd_DinG/Rad3"/>
</dbReference>
<evidence type="ECO:0000313" key="15">
    <source>
        <dbReference type="EMBL" id="CAF0769358.1"/>
    </source>
</evidence>
<feature type="compositionally biased region" description="Polar residues" evidence="13">
    <location>
        <begin position="1610"/>
        <end position="1646"/>
    </location>
</feature>
<evidence type="ECO:0000256" key="4">
    <source>
        <dbReference type="ARBA" id="ARBA00022737"/>
    </source>
</evidence>
<keyword evidence="10" id="KW-0411">Iron-sulfur</keyword>
<protein>
    <recommendedName>
        <fullName evidence="14">Helicase ATP-binding domain-containing protein</fullName>
    </recommendedName>
</protein>
<evidence type="ECO:0000256" key="2">
    <source>
        <dbReference type="ARBA" id="ARBA00022574"/>
    </source>
</evidence>
<evidence type="ECO:0000259" key="14">
    <source>
        <dbReference type="PROSITE" id="PS51193"/>
    </source>
</evidence>
<dbReference type="GO" id="GO:0003678">
    <property type="term" value="F:DNA helicase activity"/>
    <property type="evidence" value="ECO:0007669"/>
    <property type="project" value="InterPro"/>
</dbReference>
<dbReference type="InterPro" id="IPR006555">
    <property type="entry name" value="ATP-dep_Helicase_C"/>
</dbReference>
<dbReference type="InterPro" id="IPR045028">
    <property type="entry name" value="DinG/Rad3-like"/>
</dbReference>
<dbReference type="InterPro" id="IPR021772">
    <property type="entry name" value="WDR48/Bun107"/>
</dbReference>
<dbReference type="InterPro" id="IPR036322">
    <property type="entry name" value="WD40_repeat_dom_sf"/>
</dbReference>
<comment type="caution">
    <text evidence="15">The sequence shown here is derived from an EMBL/GenBank/DDBJ whole genome shotgun (WGS) entry which is preliminary data.</text>
</comment>
<feature type="region of interest" description="Disordered" evidence="13">
    <location>
        <begin position="1329"/>
        <end position="1363"/>
    </location>
</feature>
<keyword evidence="7" id="KW-0347">Helicase</keyword>
<keyword evidence="6" id="KW-0378">Hydrolase</keyword>
<feature type="region of interest" description="Disordered" evidence="13">
    <location>
        <begin position="1609"/>
        <end position="1646"/>
    </location>
</feature>
<evidence type="ECO:0000256" key="10">
    <source>
        <dbReference type="ARBA" id="ARBA00023014"/>
    </source>
</evidence>
<dbReference type="GO" id="GO:0016818">
    <property type="term" value="F:hydrolase activity, acting on acid anhydrides, in phosphorus-containing anhydrides"/>
    <property type="evidence" value="ECO:0007669"/>
    <property type="project" value="InterPro"/>
</dbReference>
<keyword evidence="4" id="KW-0677">Repeat</keyword>
<name>A0A813QK69_9BILA</name>
<dbReference type="EMBL" id="CAJOBC010000186">
    <property type="protein sequence ID" value="CAF3551335.1"/>
    <property type="molecule type" value="Genomic_DNA"/>
</dbReference>
<keyword evidence="2 12" id="KW-0853">WD repeat</keyword>
<dbReference type="InterPro" id="IPR015943">
    <property type="entry name" value="WD40/YVTN_repeat-like_dom_sf"/>
</dbReference>
<feature type="repeat" description="WD" evidence="12">
    <location>
        <begin position="183"/>
        <end position="224"/>
    </location>
</feature>
<dbReference type="InterPro" id="IPR019775">
    <property type="entry name" value="WD40_repeat_CS"/>
</dbReference>
<evidence type="ECO:0000313" key="17">
    <source>
        <dbReference type="Proteomes" id="UP000663829"/>
    </source>
</evidence>
<dbReference type="GO" id="GO:0005524">
    <property type="term" value="F:ATP binding"/>
    <property type="evidence" value="ECO:0007669"/>
    <property type="project" value="UniProtKB-KW"/>
</dbReference>
<dbReference type="PROSITE" id="PS50294">
    <property type="entry name" value="WD_REPEATS_REGION"/>
    <property type="match status" value="3"/>
</dbReference>
<evidence type="ECO:0000256" key="9">
    <source>
        <dbReference type="ARBA" id="ARBA00023004"/>
    </source>
</evidence>
<sequence>MQKKRVQLSFLIRNENERLHRGGINSLKYDAKTDRLYTAGRDSVIRAFDCKRYGSDMYDYSMEHHTDWVNDCVVVNFGKHMLSASSDSTIKVWNAPKGVCMSTLRTHKDFVKCLAYAKDKEQVASGGFDNNIFLWDINVLTALTAVNNTVTTMNSYASVLVSGSPENVIRVWDPRTCTRLMKLRGHTDNIRALLLSRDGTQCISGSSDGHIRIWSIGQQRCITKLDIHSDAVWTLCANDSFTKLYSGGRDRRVYLTDLTDPNRSVELGKDQQQLWISTTESNVRCWNVKDSLSAVSQDTYYETEVICKYPDITIQGGAALKQYNILSDKRYIITKDSNNNVAVYDVLQAKLTENLGKVDYEEEIKNRTKPVFVPNWFSVDLKVGILTITLEESDVFSAWISVKDNDGESNDAKGTNDAYAERVRLENMSHIPGHTPIFISEIGGRTLYRFQCKEAAGEPEQGFLCEFLPAFITNVIVKHQLPLLTKIPFVLHQQINNKAIKRDRLSASDMMLVKKVIEYIYERYILNEQQQQQQMQQPQQASLPYGGTNGASNHESNEQREADISKSIDHIELLCQEQIPIDLVPQNKHQTMDQTTMHMCGIDVIFPYKPYPCQIAMLQKIIKGLQSRKNCLLESPTGTGKTLTLLCAALAWQQNEIEQAKQVTITLPPLVDASIKQEMPTSVPLPPPSEPSKPEPVSRIIYCTRTHKQLEQVVRQLKTTVYNEKVRMTLLASRQQYCIHPIVSKQPNKNYECKKLINTKENQQSSNGGCSFYSRLKTKAVGDLLKGNKHNQLPKLFDIEDFLEYCQQTHGICPYYTSRMLIDSGSLVQIVFCPYNYVVDPRIRNAMNLNVNNSIVIIDEAHNIEDCAREAMKFKFTKYMFELAFKELKANLEAVDIILHNSRQQPSKPLVNANSGLQQTQTQRRGAAYSELDTINEQNDLLDHLGIDQFGNMAQLPPLQSVNNITNSTSDEEQLQDSIKFLVERFNRLLVWFDTKKPEETITFNAMDLVTEFHHVKFINKTLINISEQQTKKQTTASVHQSTSKSTVKDACRFRKALNKITSNSSESLIFTDDIRLFMEEFELFLSIIYADDYQFCDDYKVIMKTVQFEMTTTMLSQQQQQQQQQTYQDDENNDVWLDMSDKQTQGKRYKRSLEKSDYPLYTIQLEYFCLSPSVAFAKDLKLTRSIIFASGTLAPLATYPSELKIPFDFQMECDHVIDKQRTFITALSNGRNEQIKLKATYQNIDKNEFQDEIGNLILDICQKIPYGVLAFVPSYRFLGILRDRWLKCGIWDRISKYKAIFFEEKGSENFANIIKLFYEANGTTKSVIKTESKPNPKRISTWKRKHTDEHTTSNPTGGDGTSPGGGLLIAVCRGRASEGIDFSDNNARCVITIGIPYPNLKDDDVVFKRDYNTKQHLTCPSVMNGNDWYDSQAFRALNQALGRCIRHRNDWGALIIVDERFVNSNTKCNNKISKWIRQRLHLYPTYSNVIESLEKFIENMKTNKENIELQTNKAVIVLNENEGRKSLENIKSIRNDDEDQRLNFGAPSITTTIMSSWLLQPELPSSKMDTSCCKASPLVQSNYKWQVPIEDDDYKPPVITPAHQRFMSGRQQQKFRNNTPTSSNLSQFHCPSATNSSKRNQSATSLETTTTLDIILPDTCSTQKSPYFQHSKNKVKMEVENVQISTPTSENRVDADDNDDDFVKVKKHSLKTQMSISSQSKRIKSTKF</sequence>
<dbReference type="PROSITE" id="PS51193">
    <property type="entry name" value="HELICASE_ATP_BIND_2"/>
    <property type="match status" value="1"/>
</dbReference>
<feature type="repeat" description="WD" evidence="12">
    <location>
        <begin position="104"/>
        <end position="145"/>
    </location>
</feature>
<dbReference type="Pfam" id="PF00400">
    <property type="entry name" value="WD40"/>
    <property type="match status" value="4"/>
</dbReference>
<dbReference type="Pfam" id="PF13307">
    <property type="entry name" value="Helicase_C_2"/>
    <property type="match status" value="1"/>
</dbReference>
<dbReference type="SUPFAM" id="SSF50978">
    <property type="entry name" value="WD40 repeat-like"/>
    <property type="match status" value="1"/>
</dbReference>
<evidence type="ECO:0000256" key="5">
    <source>
        <dbReference type="ARBA" id="ARBA00022741"/>
    </source>
</evidence>
<dbReference type="InterPro" id="IPR027417">
    <property type="entry name" value="P-loop_NTPase"/>
</dbReference>
<organism evidence="15 17">
    <name type="scientific">Didymodactylos carnosus</name>
    <dbReference type="NCBI Taxonomy" id="1234261"/>
    <lineage>
        <taxon>Eukaryota</taxon>
        <taxon>Metazoa</taxon>
        <taxon>Spiralia</taxon>
        <taxon>Gnathifera</taxon>
        <taxon>Rotifera</taxon>
        <taxon>Eurotatoria</taxon>
        <taxon>Bdelloidea</taxon>
        <taxon>Philodinida</taxon>
        <taxon>Philodinidae</taxon>
        <taxon>Didymodactylos</taxon>
    </lineage>
</organism>
<dbReference type="Pfam" id="PF06733">
    <property type="entry name" value="DEAD_2"/>
    <property type="match status" value="1"/>
</dbReference>
<dbReference type="GO" id="GO:0006289">
    <property type="term" value="P:nucleotide-excision repair"/>
    <property type="evidence" value="ECO:0007669"/>
    <property type="project" value="TreeGrafter"/>
</dbReference>
<dbReference type="PROSITE" id="PS50082">
    <property type="entry name" value="WD_REPEATS_2"/>
    <property type="match status" value="3"/>
</dbReference>
<keyword evidence="11" id="KW-0413">Isomerase</keyword>
<keyword evidence="3" id="KW-0479">Metal-binding</keyword>
<evidence type="ECO:0000256" key="13">
    <source>
        <dbReference type="SAM" id="MobiDB-lite"/>
    </source>
</evidence>
<evidence type="ECO:0000256" key="11">
    <source>
        <dbReference type="ARBA" id="ARBA00023235"/>
    </source>
</evidence>
<dbReference type="GO" id="GO:0051536">
    <property type="term" value="F:iron-sulfur cluster binding"/>
    <property type="evidence" value="ECO:0007669"/>
    <property type="project" value="UniProtKB-KW"/>
</dbReference>
<dbReference type="GO" id="GO:0003677">
    <property type="term" value="F:DNA binding"/>
    <property type="evidence" value="ECO:0007669"/>
    <property type="project" value="InterPro"/>
</dbReference>
<feature type="compositionally biased region" description="Low complexity" evidence="13">
    <location>
        <begin position="531"/>
        <end position="540"/>
    </location>
</feature>
<gene>
    <name evidence="15" type="ORF">GPM918_LOCUS1838</name>
    <name evidence="16" type="ORF">SRO942_LOCUS1838</name>
</gene>
<evidence type="ECO:0000256" key="6">
    <source>
        <dbReference type="ARBA" id="ARBA00022801"/>
    </source>
</evidence>
<reference evidence="15" key="1">
    <citation type="submission" date="2021-02" db="EMBL/GenBank/DDBJ databases">
        <authorList>
            <person name="Nowell W R."/>
        </authorList>
    </citation>
    <scope>NUCLEOTIDE SEQUENCE</scope>
</reference>
<feature type="region of interest" description="Disordered" evidence="13">
    <location>
        <begin position="531"/>
        <end position="561"/>
    </location>
</feature>
<dbReference type="Pfam" id="PF04851">
    <property type="entry name" value="ResIII"/>
    <property type="match status" value="1"/>
</dbReference>
<dbReference type="Gene3D" id="2.130.10.10">
    <property type="entry name" value="YVTN repeat-like/Quinoprotein amine dehydrogenase"/>
    <property type="match status" value="2"/>
</dbReference>
<dbReference type="SMART" id="SM00487">
    <property type="entry name" value="DEXDc"/>
    <property type="match status" value="1"/>
</dbReference>
<dbReference type="SMART" id="SM00491">
    <property type="entry name" value="HELICc2"/>
    <property type="match status" value="1"/>
</dbReference>
<evidence type="ECO:0000256" key="3">
    <source>
        <dbReference type="ARBA" id="ARBA00022723"/>
    </source>
</evidence>
<dbReference type="Pfam" id="PF11816">
    <property type="entry name" value="DUF3337"/>
    <property type="match status" value="1"/>
</dbReference>
<keyword evidence="17" id="KW-1185">Reference proteome</keyword>
<dbReference type="EMBL" id="CAJNOQ010000186">
    <property type="protein sequence ID" value="CAF0769358.1"/>
    <property type="molecule type" value="Genomic_DNA"/>
</dbReference>
<dbReference type="GO" id="GO:0005634">
    <property type="term" value="C:nucleus"/>
    <property type="evidence" value="ECO:0007669"/>
    <property type="project" value="TreeGrafter"/>
</dbReference>
<dbReference type="SMART" id="SM00488">
    <property type="entry name" value="DEXDc2"/>
    <property type="match status" value="1"/>
</dbReference>
<dbReference type="PANTHER" id="PTHR11472">
    <property type="entry name" value="DNA REPAIR DEAD HELICASE RAD3/XP-D SUBFAMILY MEMBER"/>
    <property type="match status" value="1"/>
</dbReference>
<dbReference type="InterPro" id="IPR010614">
    <property type="entry name" value="RAD3-like_helicase_DEAD"/>
</dbReference>
<evidence type="ECO:0000256" key="7">
    <source>
        <dbReference type="ARBA" id="ARBA00022806"/>
    </source>
</evidence>
<dbReference type="InterPro" id="IPR014001">
    <property type="entry name" value="Helicase_ATP-bd"/>
</dbReference>
<feature type="repeat" description="WD" evidence="12">
    <location>
        <begin position="62"/>
        <end position="103"/>
    </location>
</feature>
<proteinExistence type="inferred from homology"/>
<dbReference type="SUPFAM" id="SSF52540">
    <property type="entry name" value="P-loop containing nucleoside triphosphate hydrolases"/>
    <property type="match status" value="2"/>
</dbReference>
<evidence type="ECO:0000256" key="1">
    <source>
        <dbReference type="ARBA" id="ARBA00006917"/>
    </source>
</evidence>
<dbReference type="PROSITE" id="PS00690">
    <property type="entry name" value="DEAH_ATP_HELICASE"/>
    <property type="match status" value="1"/>
</dbReference>
<dbReference type="PROSITE" id="PS00678">
    <property type="entry name" value="WD_REPEATS_1"/>
    <property type="match status" value="1"/>
</dbReference>
<dbReference type="PRINTS" id="PR00320">
    <property type="entry name" value="GPROTEINBRPT"/>
</dbReference>
<dbReference type="GO" id="GO:0046872">
    <property type="term" value="F:metal ion binding"/>
    <property type="evidence" value="ECO:0007669"/>
    <property type="project" value="UniProtKB-KW"/>
</dbReference>
<dbReference type="CDD" id="cd00200">
    <property type="entry name" value="WD40"/>
    <property type="match status" value="1"/>
</dbReference>
<feature type="domain" description="Helicase ATP-binding" evidence="14">
    <location>
        <begin position="600"/>
        <end position="914"/>
    </location>
</feature>
<dbReference type="InterPro" id="IPR006935">
    <property type="entry name" value="Helicase/UvrB_N"/>
</dbReference>
<dbReference type="InterPro" id="IPR020472">
    <property type="entry name" value="WD40_PAC1"/>
</dbReference>
<keyword evidence="5" id="KW-0547">Nucleotide-binding</keyword>
<dbReference type="InterPro" id="IPR002464">
    <property type="entry name" value="DNA/RNA_helicase_DEAH_CS"/>
</dbReference>
<dbReference type="OrthoDB" id="2421129at2759"/>
<dbReference type="PANTHER" id="PTHR11472:SF47">
    <property type="entry name" value="FANCONI ANEMIA GROUP J PROTEIN"/>
    <property type="match status" value="1"/>
</dbReference>